<dbReference type="InterPro" id="IPR026575">
    <property type="entry name" value="GpdQ/CpdA-like"/>
</dbReference>
<evidence type="ECO:0000256" key="4">
    <source>
        <dbReference type="ARBA" id="ARBA00025742"/>
    </source>
</evidence>
<keyword evidence="3" id="KW-0408">Iron</keyword>
<sequence length="243" mass="25448">MTIIAQLSDLHLADDDPAPVRALREAVTTVLALSTPPDGVVLTGDLTDHGRPGEYALLRTELERLPMPVHPLPGNHDDVDALLEAFPAVPAANYAVTVGGVRLVCCDSTIPGQPGGTLSDPEWLEATLAEEPGTPAVVAMHHPPFPIGVRWIDEMGHADPDRLSTVIARHPQVVRVIAGHVHAGSVSGFAGTVATTCPSTYRQVHVDPGGRQALSTAKAGFALHLIDGLNAVTHFRTVGATAV</sequence>
<dbReference type="OrthoDB" id="5241795at2"/>
<dbReference type="InterPro" id="IPR004843">
    <property type="entry name" value="Calcineurin-like_PHP"/>
</dbReference>
<keyword evidence="7" id="KW-1185">Reference proteome</keyword>
<dbReference type="AlphaFoldDB" id="A0A543CMC4"/>
<dbReference type="InterPro" id="IPR050884">
    <property type="entry name" value="CNP_phosphodiesterase-III"/>
</dbReference>
<evidence type="ECO:0000256" key="3">
    <source>
        <dbReference type="ARBA" id="ARBA00023004"/>
    </source>
</evidence>
<dbReference type="Pfam" id="PF00149">
    <property type="entry name" value="Metallophos"/>
    <property type="match status" value="1"/>
</dbReference>
<evidence type="ECO:0000256" key="1">
    <source>
        <dbReference type="ARBA" id="ARBA00022723"/>
    </source>
</evidence>
<dbReference type="PANTHER" id="PTHR42988:SF2">
    <property type="entry name" value="CYCLIC NUCLEOTIDE PHOSPHODIESTERASE CBUA0032-RELATED"/>
    <property type="match status" value="1"/>
</dbReference>
<dbReference type="Gene3D" id="3.60.21.10">
    <property type="match status" value="1"/>
</dbReference>
<feature type="domain" description="Calcineurin-like phosphoesterase" evidence="5">
    <location>
        <begin position="4"/>
        <end position="183"/>
    </location>
</feature>
<organism evidence="6 7">
    <name type="scientific">Actinoallomurus bryophytorum</name>
    <dbReference type="NCBI Taxonomy" id="1490222"/>
    <lineage>
        <taxon>Bacteria</taxon>
        <taxon>Bacillati</taxon>
        <taxon>Actinomycetota</taxon>
        <taxon>Actinomycetes</taxon>
        <taxon>Streptosporangiales</taxon>
        <taxon>Thermomonosporaceae</taxon>
        <taxon>Actinoallomurus</taxon>
    </lineage>
</organism>
<evidence type="ECO:0000313" key="7">
    <source>
        <dbReference type="Proteomes" id="UP000316096"/>
    </source>
</evidence>
<keyword evidence="1" id="KW-0479">Metal-binding</keyword>
<dbReference type="GO" id="GO:0004112">
    <property type="term" value="F:cyclic-nucleotide phosphodiesterase activity"/>
    <property type="evidence" value="ECO:0007669"/>
    <property type="project" value="InterPro"/>
</dbReference>
<evidence type="ECO:0000313" key="6">
    <source>
        <dbReference type="EMBL" id="TQL98110.1"/>
    </source>
</evidence>
<dbReference type="InterPro" id="IPR029052">
    <property type="entry name" value="Metallo-depent_PP-like"/>
</dbReference>
<protein>
    <submittedName>
        <fullName evidence="6">Calcineurin-like phosphoesterase family protein</fullName>
    </submittedName>
</protein>
<gene>
    <name evidence="6" type="ORF">FB559_3727</name>
</gene>
<evidence type="ECO:0000259" key="5">
    <source>
        <dbReference type="Pfam" id="PF00149"/>
    </source>
</evidence>
<name>A0A543CMC4_9ACTN</name>
<comment type="caution">
    <text evidence="6">The sequence shown here is derived from an EMBL/GenBank/DDBJ whole genome shotgun (WGS) entry which is preliminary data.</text>
</comment>
<dbReference type="CDD" id="cd07402">
    <property type="entry name" value="MPP_GpdQ"/>
    <property type="match status" value="1"/>
</dbReference>
<comment type="similarity">
    <text evidence="4">Belongs to the cyclic nucleotide phosphodiesterase class-III family.</text>
</comment>
<dbReference type="Proteomes" id="UP000316096">
    <property type="component" value="Unassembled WGS sequence"/>
</dbReference>
<dbReference type="PANTHER" id="PTHR42988">
    <property type="entry name" value="PHOSPHOHYDROLASE"/>
    <property type="match status" value="1"/>
</dbReference>
<dbReference type="EMBL" id="VFOZ01000001">
    <property type="protein sequence ID" value="TQL98110.1"/>
    <property type="molecule type" value="Genomic_DNA"/>
</dbReference>
<dbReference type="RefSeq" id="WP_141956753.1">
    <property type="nucleotide sequence ID" value="NZ_VFOZ01000001.1"/>
</dbReference>
<proteinExistence type="inferred from homology"/>
<keyword evidence="2" id="KW-0378">Hydrolase</keyword>
<reference evidence="6 7" key="1">
    <citation type="submission" date="2019-06" db="EMBL/GenBank/DDBJ databases">
        <title>Sequencing the genomes of 1000 actinobacteria strains.</title>
        <authorList>
            <person name="Klenk H.-P."/>
        </authorList>
    </citation>
    <scope>NUCLEOTIDE SEQUENCE [LARGE SCALE GENOMIC DNA]</scope>
    <source>
        <strain evidence="6 7">DSM 102200</strain>
    </source>
</reference>
<dbReference type="SUPFAM" id="SSF56300">
    <property type="entry name" value="Metallo-dependent phosphatases"/>
    <property type="match status" value="1"/>
</dbReference>
<dbReference type="GO" id="GO:0046872">
    <property type="term" value="F:metal ion binding"/>
    <property type="evidence" value="ECO:0007669"/>
    <property type="project" value="UniProtKB-KW"/>
</dbReference>
<evidence type="ECO:0000256" key="2">
    <source>
        <dbReference type="ARBA" id="ARBA00022801"/>
    </source>
</evidence>
<accession>A0A543CMC4</accession>